<protein>
    <recommendedName>
        <fullName evidence="5">Mucin TcMUCII</fullName>
    </recommendedName>
</protein>
<feature type="compositionally biased region" description="Basic and acidic residues" evidence="1">
    <location>
        <begin position="29"/>
        <end position="50"/>
    </location>
</feature>
<feature type="compositionally biased region" description="Gly residues" evidence="1">
    <location>
        <begin position="100"/>
        <end position="116"/>
    </location>
</feature>
<feature type="compositionally biased region" description="Polar residues" evidence="1">
    <location>
        <begin position="169"/>
        <end position="186"/>
    </location>
</feature>
<feature type="compositionally biased region" description="Low complexity" evidence="1">
    <location>
        <begin position="117"/>
        <end position="136"/>
    </location>
</feature>
<dbReference type="EMBL" id="NBCO01000050">
    <property type="protein sequence ID" value="ORC84047.1"/>
    <property type="molecule type" value="Genomic_DNA"/>
</dbReference>
<dbReference type="VEuPathDB" id="TriTrypDB:TM35_000501010"/>
<evidence type="ECO:0000313" key="4">
    <source>
        <dbReference type="Proteomes" id="UP000192257"/>
    </source>
</evidence>
<feature type="signal peptide" evidence="2">
    <location>
        <begin position="1"/>
        <end position="23"/>
    </location>
</feature>
<feature type="compositionally biased region" description="Low complexity" evidence="1">
    <location>
        <begin position="266"/>
        <end position="286"/>
    </location>
</feature>
<evidence type="ECO:0008006" key="5">
    <source>
        <dbReference type="Google" id="ProtNLM"/>
    </source>
</evidence>
<gene>
    <name evidence="3" type="ORF">TM35_000501010</name>
</gene>
<proteinExistence type="predicted"/>
<evidence type="ECO:0000256" key="2">
    <source>
        <dbReference type="SAM" id="SignalP"/>
    </source>
</evidence>
<dbReference type="GeneID" id="39990328"/>
<evidence type="ECO:0000313" key="3">
    <source>
        <dbReference type="EMBL" id="ORC84047.1"/>
    </source>
</evidence>
<feature type="region of interest" description="Disordered" evidence="1">
    <location>
        <begin position="29"/>
        <end position="305"/>
    </location>
</feature>
<dbReference type="Proteomes" id="UP000192257">
    <property type="component" value="Unassembled WGS sequence"/>
</dbReference>
<keyword evidence="2" id="KW-0732">Signal</keyword>
<feature type="compositionally biased region" description="Polar residues" evidence="1">
    <location>
        <begin position="137"/>
        <end position="150"/>
    </location>
</feature>
<feature type="compositionally biased region" description="Polar residues" evidence="1">
    <location>
        <begin position="196"/>
        <end position="257"/>
    </location>
</feature>
<sequence>MIWCRLLCILTLLLSVATICALAETISPDPEKEPAACTEDSERSDGECHNRSPSAVQPHQGPQAPPLQTRESDTSPSCETGTGDTTVDSCTASTTSAPGHQGGGISNHGSGSGAGVGAEESVNQERLNQEQKQQQQDTLSGQHGSSTSRDPSVSQPSVPGSGGEDGRQENGNSVDQGMRTEGSTTRPVGIGETDHTNGTQQPEGNGVQSPSQSSGAANTDSPDSQSTHSGTTEQPQSSDNNQTSQEPNGAAENSNAVTKPAEDDSTNGTESTTNNEDSTTTTTTTTLPPELTNNKKGDADSSSSISRSVWVRVPLLIVVTLACILVC</sequence>
<feature type="chain" id="PRO_5012236284" description="Mucin TcMUCII" evidence="2">
    <location>
        <begin position="24"/>
        <end position="327"/>
    </location>
</feature>
<comment type="caution">
    <text evidence="3">The sequence shown here is derived from an EMBL/GenBank/DDBJ whole genome shotgun (WGS) entry which is preliminary data.</text>
</comment>
<name>A0A1X0NHC2_9TRYP</name>
<dbReference type="RefSeq" id="XP_028878113.1">
    <property type="nucleotide sequence ID" value="XM_029030548.1"/>
</dbReference>
<dbReference type="AlphaFoldDB" id="A0A1X0NHC2"/>
<accession>A0A1X0NHC2</accession>
<keyword evidence="4" id="KW-1185">Reference proteome</keyword>
<reference evidence="3 4" key="1">
    <citation type="submission" date="2017-03" db="EMBL/GenBank/DDBJ databases">
        <title>An alternative strategy for trypanosome survival in the mammalian bloodstream revealed through genome and transcriptome analysis of the ubiquitous bovine parasite Trypanosoma (Megatrypanum) theileri.</title>
        <authorList>
            <person name="Kelly S."/>
            <person name="Ivens A."/>
            <person name="Mott A."/>
            <person name="O'Neill E."/>
            <person name="Emms D."/>
            <person name="Macleod O."/>
            <person name="Voorheis P."/>
            <person name="Matthews J."/>
            <person name="Matthews K."/>
            <person name="Carrington M."/>
        </authorList>
    </citation>
    <scope>NUCLEOTIDE SEQUENCE [LARGE SCALE GENOMIC DNA]</scope>
    <source>
        <strain evidence="3">Edinburgh</strain>
    </source>
</reference>
<evidence type="ECO:0000256" key="1">
    <source>
        <dbReference type="SAM" id="MobiDB-lite"/>
    </source>
</evidence>
<organism evidence="3 4">
    <name type="scientific">Trypanosoma theileri</name>
    <dbReference type="NCBI Taxonomy" id="67003"/>
    <lineage>
        <taxon>Eukaryota</taxon>
        <taxon>Discoba</taxon>
        <taxon>Euglenozoa</taxon>
        <taxon>Kinetoplastea</taxon>
        <taxon>Metakinetoplastina</taxon>
        <taxon>Trypanosomatida</taxon>
        <taxon>Trypanosomatidae</taxon>
        <taxon>Trypanosoma</taxon>
    </lineage>
</organism>
<feature type="compositionally biased region" description="Polar residues" evidence="1">
    <location>
        <begin position="74"/>
        <end position="98"/>
    </location>
</feature>